<dbReference type="EMBL" id="JARTFS010000020">
    <property type="protein sequence ID" value="MED4403923.1"/>
    <property type="molecule type" value="Genomic_DNA"/>
</dbReference>
<evidence type="ECO:0000313" key="3">
    <source>
        <dbReference type="Proteomes" id="UP001342826"/>
    </source>
</evidence>
<organism evidence="2 3">
    <name type="scientific">Metabacillus fastidiosus</name>
    <dbReference type="NCBI Taxonomy" id="1458"/>
    <lineage>
        <taxon>Bacteria</taxon>
        <taxon>Bacillati</taxon>
        <taxon>Bacillota</taxon>
        <taxon>Bacilli</taxon>
        <taxon>Bacillales</taxon>
        <taxon>Bacillaceae</taxon>
        <taxon>Metabacillus</taxon>
    </lineage>
</organism>
<name>A0ABU6P4R8_9BACI</name>
<comment type="caution">
    <text evidence="2">The sequence shown here is derived from an EMBL/GenBank/DDBJ whole genome shotgun (WGS) entry which is preliminary data.</text>
</comment>
<accession>A0ABU6P4R8</accession>
<keyword evidence="3" id="KW-1185">Reference proteome</keyword>
<keyword evidence="1" id="KW-1133">Transmembrane helix</keyword>
<gene>
    <name evidence="2" type="ORF">P9271_21725</name>
</gene>
<dbReference type="RefSeq" id="WP_066229514.1">
    <property type="nucleotide sequence ID" value="NZ_JARTFQ010000009.1"/>
</dbReference>
<feature type="transmembrane region" description="Helical" evidence="1">
    <location>
        <begin position="14"/>
        <end position="35"/>
    </location>
</feature>
<dbReference type="Proteomes" id="UP001342826">
    <property type="component" value="Unassembled WGS sequence"/>
</dbReference>
<evidence type="ECO:0000313" key="2">
    <source>
        <dbReference type="EMBL" id="MED4403923.1"/>
    </source>
</evidence>
<sequence>MRSKRTKQKQQKKVWIWIPLTLIALFMLGTAGYAFQLFNKATSTMINIDGNSNKEKHYKREELIHSEN</sequence>
<keyword evidence="1" id="KW-0812">Transmembrane</keyword>
<dbReference type="GeneID" id="301141177"/>
<evidence type="ECO:0000256" key="1">
    <source>
        <dbReference type="SAM" id="Phobius"/>
    </source>
</evidence>
<keyword evidence="1" id="KW-0472">Membrane</keyword>
<protein>
    <submittedName>
        <fullName evidence="2">Uncharacterized protein</fullName>
    </submittedName>
</protein>
<proteinExistence type="predicted"/>
<reference evidence="2 3" key="1">
    <citation type="submission" date="2023-03" db="EMBL/GenBank/DDBJ databases">
        <title>Bacillus Genome Sequencing.</title>
        <authorList>
            <person name="Dunlap C."/>
        </authorList>
    </citation>
    <scope>NUCLEOTIDE SEQUENCE [LARGE SCALE GENOMIC DNA]</scope>
    <source>
        <strain evidence="2 3">NRS-1717</strain>
    </source>
</reference>